<evidence type="ECO:0000313" key="1">
    <source>
        <dbReference type="EMBL" id="TWW12453.1"/>
    </source>
</evidence>
<dbReference type="Pfam" id="PF07394">
    <property type="entry name" value="DUF1501"/>
    <property type="match status" value="1"/>
</dbReference>
<protein>
    <recommendedName>
        <fullName evidence="3">DUF1501 domain-containing protein</fullName>
    </recommendedName>
</protein>
<dbReference type="Proteomes" id="UP000321083">
    <property type="component" value="Unassembled WGS sequence"/>
</dbReference>
<dbReference type="EMBL" id="SRHE01000012">
    <property type="protein sequence ID" value="TWW12453.1"/>
    <property type="molecule type" value="Genomic_DNA"/>
</dbReference>
<dbReference type="PANTHER" id="PTHR43737:SF1">
    <property type="entry name" value="DUF1501 DOMAIN-CONTAINING PROTEIN"/>
    <property type="match status" value="1"/>
</dbReference>
<evidence type="ECO:0000313" key="2">
    <source>
        <dbReference type="Proteomes" id="UP000321083"/>
    </source>
</evidence>
<comment type="caution">
    <text evidence="1">The sequence shown here is derived from an EMBL/GenBank/DDBJ whole genome shotgun (WGS) entry which is preliminary data.</text>
</comment>
<name>A0A5C6MDX0_9PLAN</name>
<keyword evidence="2" id="KW-1185">Reference proteome</keyword>
<reference evidence="1 2" key="2">
    <citation type="submission" date="2019-08" db="EMBL/GenBank/DDBJ databases">
        <authorList>
            <person name="Henke P."/>
        </authorList>
    </citation>
    <scope>NUCLEOTIDE SEQUENCE [LARGE SCALE GENOMIC DNA]</scope>
    <source>
        <strain evidence="1">Phe10_nw2017</strain>
    </source>
</reference>
<sequence length="458" mass="49477">MLRLLGPSAPGSAFCDGISRRGLLNIGTLTALGTAGGWSLPSILQAAENAGQGRSAKSVIMIYLVGGPPHQDMFDLKPEAPKEFAGPWKPIHTNVPGMDICEAFPQLAQMGDKLTIIRSLVGNQADHDAIQVFNGRHPKLPKPSGGWPQFGSLVSRVLGPITPASPPFVSLCYQCSHGPYNEPGPGFLGTAHAPFRPMGSTREDMVLNGVTLDRLQDRRALLRSVDQLRRDIDASMTMAGMDVFTEQAMGLLTSSRLAEALDLSREDPATVARYGTGNPNVFIDDNGAPRVPQSMLAARRLIEAGVRVVTLNYSKWDWHGGSYNTIFNREKEDFPIFDRCLSALISDLHERGMADDCAVIVWGEFGRTPKISDIVGRDHWPQVNCAVMAGGGMRHGQVIGATDRIAGEAIARPVTFGEVYATLFQHLGIPVSSTTITDNTGRPQYLVEDGGKPMPELV</sequence>
<dbReference type="InterPro" id="IPR010869">
    <property type="entry name" value="DUF1501"/>
</dbReference>
<dbReference type="PANTHER" id="PTHR43737">
    <property type="entry name" value="BLL7424 PROTEIN"/>
    <property type="match status" value="1"/>
</dbReference>
<organism evidence="1 2">
    <name type="scientific">Planctomyces bekefii</name>
    <dbReference type="NCBI Taxonomy" id="1653850"/>
    <lineage>
        <taxon>Bacteria</taxon>
        <taxon>Pseudomonadati</taxon>
        <taxon>Planctomycetota</taxon>
        <taxon>Planctomycetia</taxon>
        <taxon>Planctomycetales</taxon>
        <taxon>Planctomycetaceae</taxon>
        <taxon>Planctomyces</taxon>
    </lineage>
</organism>
<dbReference type="PROSITE" id="PS51318">
    <property type="entry name" value="TAT"/>
    <property type="match status" value="1"/>
</dbReference>
<evidence type="ECO:0008006" key="3">
    <source>
        <dbReference type="Google" id="ProtNLM"/>
    </source>
</evidence>
<dbReference type="InterPro" id="IPR017850">
    <property type="entry name" value="Alkaline_phosphatase_core_sf"/>
</dbReference>
<accession>A0A5C6MDX0</accession>
<dbReference type="AlphaFoldDB" id="A0A5C6MDX0"/>
<proteinExistence type="predicted"/>
<dbReference type="SUPFAM" id="SSF53649">
    <property type="entry name" value="Alkaline phosphatase-like"/>
    <property type="match status" value="1"/>
</dbReference>
<gene>
    <name evidence="1" type="ORF">E3A20_01490</name>
</gene>
<dbReference type="InterPro" id="IPR006311">
    <property type="entry name" value="TAT_signal"/>
</dbReference>
<reference evidence="1 2" key="1">
    <citation type="submission" date="2019-08" db="EMBL/GenBank/DDBJ databases">
        <title>100 year-old enigma solved: identification of Planctomyces bekefii, the type genus and species of the phylum Planctomycetes.</title>
        <authorList>
            <person name="Svetlana D.N."/>
            <person name="Overmann J."/>
        </authorList>
    </citation>
    <scope>NUCLEOTIDE SEQUENCE [LARGE SCALE GENOMIC DNA]</scope>
    <source>
        <strain evidence="1">Phe10_nw2017</strain>
    </source>
</reference>